<keyword evidence="3" id="KW-1185">Reference proteome</keyword>
<dbReference type="EMBL" id="OU963917">
    <property type="protein sequence ID" value="CAH0403593.1"/>
    <property type="molecule type" value="Genomic_DNA"/>
</dbReference>
<gene>
    <name evidence="2" type="ORF">CHILSU_LOCUS6875</name>
</gene>
<evidence type="ECO:0000256" key="1">
    <source>
        <dbReference type="SAM" id="MobiDB-lite"/>
    </source>
</evidence>
<dbReference type="Proteomes" id="UP001153292">
    <property type="component" value="Chromosome 24"/>
</dbReference>
<accession>A0ABN8B5S2</accession>
<feature type="region of interest" description="Disordered" evidence="1">
    <location>
        <begin position="127"/>
        <end position="152"/>
    </location>
</feature>
<sequence length="218" mass="24099">MSSKQLIVNELLAFIQNAIGTMDEVSILQICKEDEVCSDKVLLFRKGAAQASVTFDQAFITRLLKDINFLKASLADVVSKLQYLNNTIACILPRRRHAHARPHRNVLTQLQTPAGLTMFKQKGRVAHSASNGCGTKSDLRGRGLHQGGKEEEEARSPQFVWCCPDRAEPAASCNTDEAAERVPTASLYEGRGDRRVPENVDQVFLESRMVGVPSQYGI</sequence>
<evidence type="ECO:0000313" key="2">
    <source>
        <dbReference type="EMBL" id="CAH0403593.1"/>
    </source>
</evidence>
<proteinExistence type="predicted"/>
<reference evidence="2" key="1">
    <citation type="submission" date="2021-12" db="EMBL/GenBank/DDBJ databases">
        <authorList>
            <person name="King R."/>
        </authorList>
    </citation>
    <scope>NUCLEOTIDE SEQUENCE</scope>
</reference>
<organism evidence="2 3">
    <name type="scientific">Chilo suppressalis</name>
    <name type="common">Asiatic rice borer moth</name>
    <dbReference type="NCBI Taxonomy" id="168631"/>
    <lineage>
        <taxon>Eukaryota</taxon>
        <taxon>Metazoa</taxon>
        <taxon>Ecdysozoa</taxon>
        <taxon>Arthropoda</taxon>
        <taxon>Hexapoda</taxon>
        <taxon>Insecta</taxon>
        <taxon>Pterygota</taxon>
        <taxon>Neoptera</taxon>
        <taxon>Endopterygota</taxon>
        <taxon>Lepidoptera</taxon>
        <taxon>Glossata</taxon>
        <taxon>Ditrysia</taxon>
        <taxon>Pyraloidea</taxon>
        <taxon>Crambidae</taxon>
        <taxon>Crambinae</taxon>
        <taxon>Chilo</taxon>
    </lineage>
</organism>
<evidence type="ECO:0000313" key="3">
    <source>
        <dbReference type="Proteomes" id="UP001153292"/>
    </source>
</evidence>
<name>A0ABN8B5S2_CHISP</name>
<feature type="compositionally biased region" description="Basic and acidic residues" evidence="1">
    <location>
        <begin position="137"/>
        <end position="152"/>
    </location>
</feature>
<protein>
    <submittedName>
        <fullName evidence="2">Uncharacterized protein</fullName>
    </submittedName>
</protein>